<keyword evidence="2" id="KW-0472">Membrane</keyword>
<name>A0AAW9K0I2_CARML</name>
<proteinExistence type="predicted"/>
<feature type="domain" description="Tape measure protein N-terminal" evidence="3">
    <location>
        <begin position="231"/>
        <end position="407"/>
    </location>
</feature>
<accession>A0AAW9K0I2</accession>
<dbReference type="Pfam" id="PF20155">
    <property type="entry name" value="TMP_3"/>
    <property type="match status" value="1"/>
</dbReference>
<comment type="caution">
    <text evidence="4">The sequence shown here is derived from an EMBL/GenBank/DDBJ whole genome shotgun (WGS) entry which is preliminary data.</text>
</comment>
<feature type="compositionally biased region" description="Polar residues" evidence="1">
    <location>
        <begin position="38"/>
        <end position="60"/>
    </location>
</feature>
<dbReference type="NCBIfam" id="TIGR02675">
    <property type="entry name" value="tape_meas_nterm"/>
    <property type="match status" value="1"/>
</dbReference>
<evidence type="ECO:0000256" key="2">
    <source>
        <dbReference type="SAM" id="Phobius"/>
    </source>
</evidence>
<feature type="region of interest" description="Disordered" evidence="1">
    <location>
        <begin position="77"/>
        <end position="102"/>
    </location>
</feature>
<feature type="transmembrane region" description="Helical" evidence="2">
    <location>
        <begin position="733"/>
        <end position="750"/>
    </location>
</feature>
<dbReference type="RefSeq" id="WP_322808630.1">
    <property type="nucleotide sequence ID" value="NZ_JAVBVO010000003.1"/>
</dbReference>
<sequence length="1676" mass="178790">MAGALRKTTIEIDWKVNNSGLKQANEETDRIISKSGKAEQSYNGTNSAINNTTSSLNRYNSTAQTGANNVVQMGAKTQSAYNSSNRSIQTNTQSLNSQNSAIRTSTDNVVQFGTRGSQSINNVSNSAQSARSNVVHMGSALTSATNSTSSFGSRVGSSLNNARSGVTNLTSGFNNLGSNVYSMADRAANSIENGINKPLNTAKGLIMGLGATAGVAGAGSLFSAGMGRLSAIEDARLSLNVMLQDEKKTSAFMEEILAFAKTTPYAFQDLATNSKNLLAFGMDIDKVVPTMQAIGDLAAASGKGSEGINQLSGAFGKMQVLGKVSMEQLNTITEAGVPALKILANEGGVSVEEMQKRISSGSVESGKAIATLVKGIEEGSNGIAGETTKLGGIMSELKKTWKGSLDSMKSAVTSTMATMLEPAKPYIQKGMAWFSDQFKKLPDFVAKSGKALKPAWKPIQEIFATTNDFIKQDFIPTALALGRTLGPGFLEGGIVAIKGFGYIVDNVLKPPLEFIKQYAEEHPDRMTSVAKYTAIGVAGFMAFRKVSSVVFGVSKVVGGLTRAISRIGTKAITSATQANGAMQSMAVTAQVTQQSVQRSNFSPYVGNSSQIMTRQQYRMAPRTLRNVPQFVQSSQVQTRVSRNAAQNAGLNILSSTGSSRLNARAVSTANAAQSQALNASALRRLTVGTSRSAVTAQNAALMATNSANGVNKGLSLFGKAKLGLQTTGTVGKLAGAGALVGVGISALDLLGMNKKNKGEKLGKFGGSTAGLLAGGAIGTAIFPGIGTAIGGMIGSFAGSEFGKKFGSYIQKNWKSITKTTSDLWESAKDNKTFGKYFKNAEIIAKVSADGIKKSYQSAKESVTGFFSNPLETKIKGKNITSLQAAKGEGVTKDTAKRINSYMDKSDKVITSQVDMAITGKPMSEKGYQDIMKTYDLMEKQVLTRLDEKQNKSAKNFDKLLELGVVDQSTVDSAKRSGEELNRIKTKKFTENNNQLKALEEKQRADSLASTAEYENQKNSIKERAAAEGRALTDAENERIKRIEQIASADQKRIAQENDKEKKRLIEEQNKLVTSALSDSAKEQKIILGNLEDSTSKMSAKQAASIVESSYKAKEGAVKAANDKFNETKRILDEERFVTGSISKEAYEKAIKTAKEQRDGTVKAAEETHDGVVNQAKKQAEGHIKEVDWQKGEVLSKWDQLKAATIQNFVDTKDQAVEKWNEFKQGFNDISTNIAETSMSIWRQFKVDFASNLNGFLFGINKVLDFFNLSPIKPYNPEGLDSGKKYSEPSSGNMPMNYRGNSSFTGGNSLVGEEGFELAYDKSTSTARVLGANGPEIANISANTKILNHKDSKKVVSGGLGKGTVLPGFDKGNSSLGDFVGNVKNKVSDTAENIGGAISGAAKTAYDWISDPVGKVTELLGSFNKYKKESTINGFGFGGLTKVGESAKGWVQDKLSAISISPPGEGAERWRPTVMKSLALNGLPASEAYVSAWLRQIQSESGGNEKAVQGDIGDINNKTGDLAKGLLQTISATFNAYKHAGHGDIFNGFDNMLAAMNYAKSRYGATSMLGVIGHGHGYKNGGRPPIKESILVGEEGPEIVEMDSPGTIHSNSKTKELLNNPKERNKGQTINFSPIINISMGDNSSGVSESQIKKAVDEALEKAFETFRRQFGTGVAY</sequence>
<reference evidence="4" key="1">
    <citation type="submission" date="2023-08" db="EMBL/GenBank/DDBJ databases">
        <title>Genomic characterization of piscicolin 126 produced by Carnobacterium maltaromaticum CM22 strain isolated from salmon (Salmo salar).</title>
        <authorList>
            <person name="Gonzalez-Gragera E."/>
            <person name="Garcia-Lopez J.D."/>
            <person name="Teso-Perez C."/>
            <person name="Gimenez-Hernandez I."/>
            <person name="Peralta-Sanchez J.M."/>
            <person name="Valdivia E."/>
            <person name="Montalban-Lopez M."/>
            <person name="Martin-Platero A.M."/>
            <person name="Banos A."/>
            <person name="Martinez-Bueno M."/>
        </authorList>
    </citation>
    <scope>NUCLEOTIDE SEQUENCE</scope>
    <source>
        <strain evidence="4">CM22</strain>
    </source>
</reference>
<keyword evidence="2" id="KW-0812">Transmembrane</keyword>
<dbReference type="InterPro" id="IPR013491">
    <property type="entry name" value="Tape_meas_N"/>
</dbReference>
<gene>
    <name evidence="4" type="ORF">RAK27_05205</name>
</gene>
<protein>
    <submittedName>
        <fullName evidence="4">Tape measure protein</fullName>
    </submittedName>
</protein>
<feature type="transmembrane region" description="Helical" evidence="2">
    <location>
        <begin position="771"/>
        <end position="797"/>
    </location>
</feature>
<dbReference type="EMBL" id="JAVBVO010000003">
    <property type="protein sequence ID" value="MDZ5758050.1"/>
    <property type="molecule type" value="Genomic_DNA"/>
</dbReference>
<dbReference type="PANTHER" id="PTHR38812">
    <property type="entry name" value="MU-LIKE PROPHAGE FLUMU PROTEIN GP42"/>
    <property type="match status" value="1"/>
</dbReference>
<dbReference type="PANTHER" id="PTHR38812:SF2">
    <property type="entry name" value="MU-LIKE PROPHAGE FLUMU PROTEIN GP42"/>
    <property type="match status" value="1"/>
</dbReference>
<dbReference type="CDD" id="cd13402">
    <property type="entry name" value="LT_TF-like"/>
    <property type="match status" value="1"/>
</dbReference>
<dbReference type="InterPro" id="IPR023346">
    <property type="entry name" value="Lysozyme-like_dom_sf"/>
</dbReference>
<evidence type="ECO:0000256" key="1">
    <source>
        <dbReference type="SAM" id="MobiDB-lite"/>
    </source>
</evidence>
<dbReference type="SUPFAM" id="SSF53955">
    <property type="entry name" value="Lysozyme-like"/>
    <property type="match status" value="1"/>
</dbReference>
<evidence type="ECO:0000313" key="4">
    <source>
        <dbReference type="EMBL" id="MDZ5758050.1"/>
    </source>
</evidence>
<evidence type="ECO:0000313" key="5">
    <source>
        <dbReference type="Proteomes" id="UP001290462"/>
    </source>
</evidence>
<feature type="region of interest" description="Disordered" evidence="1">
    <location>
        <begin position="35"/>
        <end position="60"/>
    </location>
</feature>
<keyword evidence="2" id="KW-1133">Transmembrane helix</keyword>
<dbReference type="Proteomes" id="UP001290462">
    <property type="component" value="Unassembled WGS sequence"/>
</dbReference>
<organism evidence="4 5">
    <name type="scientific">Carnobacterium maltaromaticum</name>
    <name type="common">Carnobacterium piscicola</name>
    <dbReference type="NCBI Taxonomy" id="2751"/>
    <lineage>
        <taxon>Bacteria</taxon>
        <taxon>Bacillati</taxon>
        <taxon>Bacillota</taxon>
        <taxon>Bacilli</taxon>
        <taxon>Lactobacillales</taxon>
        <taxon>Carnobacteriaceae</taxon>
        <taxon>Carnobacterium</taxon>
    </lineage>
</organism>
<dbReference type="InterPro" id="IPR053058">
    <property type="entry name" value="Mulikevirus_tape_measure"/>
</dbReference>
<evidence type="ECO:0000259" key="3">
    <source>
        <dbReference type="Pfam" id="PF20155"/>
    </source>
</evidence>